<accession>A0AAV3RLV8</accession>
<keyword evidence="10" id="KW-0812">Transmembrane</keyword>
<gene>
    <name evidence="11" type="ORF">LIER_29167</name>
</gene>
<evidence type="ECO:0000256" key="9">
    <source>
        <dbReference type="RuleBase" id="RU000461"/>
    </source>
</evidence>
<dbReference type="InterPro" id="IPR051996">
    <property type="entry name" value="Cytochrome_P450_78A"/>
</dbReference>
<dbReference type="FunFam" id="1.10.630.10:FF:000016">
    <property type="entry name" value="Cytochrome P450 78A5"/>
    <property type="match status" value="1"/>
</dbReference>
<evidence type="ECO:0000256" key="3">
    <source>
        <dbReference type="ARBA" id="ARBA00022617"/>
    </source>
</evidence>
<evidence type="ECO:0000313" key="12">
    <source>
        <dbReference type="Proteomes" id="UP001454036"/>
    </source>
</evidence>
<dbReference type="PROSITE" id="PS00086">
    <property type="entry name" value="CYTOCHROME_P450"/>
    <property type="match status" value="1"/>
</dbReference>
<evidence type="ECO:0000256" key="4">
    <source>
        <dbReference type="ARBA" id="ARBA00022723"/>
    </source>
</evidence>
<dbReference type="Gene3D" id="1.10.630.10">
    <property type="entry name" value="Cytochrome P450"/>
    <property type="match status" value="1"/>
</dbReference>
<proteinExistence type="inferred from homology"/>
<evidence type="ECO:0000256" key="2">
    <source>
        <dbReference type="ARBA" id="ARBA00010617"/>
    </source>
</evidence>
<reference evidence="11 12" key="1">
    <citation type="submission" date="2024-01" db="EMBL/GenBank/DDBJ databases">
        <title>The complete chloroplast genome sequence of Lithospermum erythrorhizon: insights into the phylogenetic relationship among Boraginaceae species and the maternal lineages of purple gromwells.</title>
        <authorList>
            <person name="Okada T."/>
            <person name="Watanabe K."/>
        </authorList>
    </citation>
    <scope>NUCLEOTIDE SEQUENCE [LARGE SCALE GENOMIC DNA]</scope>
</reference>
<keyword evidence="7 9" id="KW-0503">Monooxygenase</keyword>
<name>A0AAV3RLV8_LITER</name>
<evidence type="ECO:0000313" key="11">
    <source>
        <dbReference type="EMBL" id="GAA0176113.1"/>
    </source>
</evidence>
<dbReference type="PANTHER" id="PTHR47946">
    <property type="entry name" value="CYTOCHROME P450 78A7-RELATED"/>
    <property type="match status" value="1"/>
</dbReference>
<dbReference type="EMBL" id="BAABME010009951">
    <property type="protein sequence ID" value="GAA0176113.1"/>
    <property type="molecule type" value="Genomic_DNA"/>
</dbReference>
<organism evidence="11 12">
    <name type="scientific">Lithospermum erythrorhizon</name>
    <name type="common">Purple gromwell</name>
    <name type="synonym">Lithospermum officinale var. erythrorhizon</name>
    <dbReference type="NCBI Taxonomy" id="34254"/>
    <lineage>
        <taxon>Eukaryota</taxon>
        <taxon>Viridiplantae</taxon>
        <taxon>Streptophyta</taxon>
        <taxon>Embryophyta</taxon>
        <taxon>Tracheophyta</taxon>
        <taxon>Spermatophyta</taxon>
        <taxon>Magnoliopsida</taxon>
        <taxon>eudicotyledons</taxon>
        <taxon>Gunneridae</taxon>
        <taxon>Pentapetalae</taxon>
        <taxon>asterids</taxon>
        <taxon>lamiids</taxon>
        <taxon>Boraginales</taxon>
        <taxon>Boraginaceae</taxon>
        <taxon>Boraginoideae</taxon>
        <taxon>Lithospermeae</taxon>
        <taxon>Lithospermum</taxon>
    </lineage>
</organism>
<comment type="cofactor">
    <cofactor evidence="1 8">
        <name>heme</name>
        <dbReference type="ChEBI" id="CHEBI:30413"/>
    </cofactor>
</comment>
<keyword evidence="5 9" id="KW-0560">Oxidoreductase</keyword>
<feature type="transmembrane region" description="Helical" evidence="10">
    <location>
        <begin position="58"/>
        <end position="77"/>
    </location>
</feature>
<comment type="similarity">
    <text evidence="2 9">Belongs to the cytochrome P450 family.</text>
</comment>
<dbReference type="AlphaFoldDB" id="A0AAV3RLV8"/>
<dbReference type="InterPro" id="IPR036396">
    <property type="entry name" value="Cyt_P450_sf"/>
</dbReference>
<keyword evidence="12" id="KW-1185">Reference proteome</keyword>
<sequence length="529" mass="59087">MSSDTLFVLTTSSSSVLSLELFLCLFLFVVVFAFWLYPGGLAWALYYKHQTKPKSSSAIPGPSGLPLLGLLFAFTGSSTHKVLEKLSRTLKATSLMAFSVGFTRFVISSNPETAKEMLNSSAFADRPVKESAYELLFHRAMGFAPYGEYWRNLRRISATHLFSPKRIASFGKTRQLIGTKMMQEIMVSMENKGVVEVKKILHFGSLNNVMMSVFGKCYDFGNENEEALMLEGLVSEGYELLGVFNWSDHFPLLGWLDLQGVSKRCKELVAKVNVFVGKIIQDHRLKRGSTGGISSDEGDFVDVLLDLEKENRLSDSDLIAVLWEMIFRGTDTVAILLEWILARMVLHPEIQAKAQAEIDSATGSDREVTDADLPNLPYLLAIVKETLRVHPPGPLLSWARLAIHDTHVGPHFIPAGTTAMVNMWAITHDENIWTEAEEFKPERFMEEDHDVAIMGSDLRLAPFGAGRRVCPGKALGLATVHLWFAQLLQNLKWVPSDNNVVDLSECLKLSMEMKYPLACKAIPRGESFE</sequence>
<keyword evidence="6 8" id="KW-0408">Iron</keyword>
<dbReference type="CDD" id="cd11076">
    <property type="entry name" value="CYP78"/>
    <property type="match status" value="1"/>
</dbReference>
<feature type="transmembrane region" description="Helical" evidence="10">
    <location>
        <begin position="21"/>
        <end position="46"/>
    </location>
</feature>
<evidence type="ECO:0000256" key="5">
    <source>
        <dbReference type="ARBA" id="ARBA00023002"/>
    </source>
</evidence>
<evidence type="ECO:0000256" key="6">
    <source>
        <dbReference type="ARBA" id="ARBA00023004"/>
    </source>
</evidence>
<evidence type="ECO:0000256" key="7">
    <source>
        <dbReference type="ARBA" id="ARBA00023033"/>
    </source>
</evidence>
<dbReference type="GO" id="GO:0020037">
    <property type="term" value="F:heme binding"/>
    <property type="evidence" value="ECO:0007669"/>
    <property type="project" value="InterPro"/>
</dbReference>
<dbReference type="Proteomes" id="UP001454036">
    <property type="component" value="Unassembled WGS sequence"/>
</dbReference>
<dbReference type="PRINTS" id="PR00385">
    <property type="entry name" value="P450"/>
</dbReference>
<evidence type="ECO:0000256" key="8">
    <source>
        <dbReference type="PIRSR" id="PIRSR602401-1"/>
    </source>
</evidence>
<keyword evidence="3 8" id="KW-0349">Heme</keyword>
<evidence type="ECO:0000256" key="1">
    <source>
        <dbReference type="ARBA" id="ARBA00001971"/>
    </source>
</evidence>
<dbReference type="PRINTS" id="PR00463">
    <property type="entry name" value="EP450I"/>
</dbReference>
<dbReference type="PANTHER" id="PTHR47946:SF14">
    <property type="entry name" value="CYTOCHROME P450 FAMILY PROTEIN"/>
    <property type="match status" value="1"/>
</dbReference>
<keyword evidence="10" id="KW-1133">Transmembrane helix</keyword>
<dbReference type="SUPFAM" id="SSF48264">
    <property type="entry name" value="Cytochrome P450"/>
    <property type="match status" value="1"/>
</dbReference>
<dbReference type="GO" id="GO:0004497">
    <property type="term" value="F:monooxygenase activity"/>
    <property type="evidence" value="ECO:0007669"/>
    <property type="project" value="UniProtKB-KW"/>
</dbReference>
<dbReference type="InterPro" id="IPR001128">
    <property type="entry name" value="Cyt_P450"/>
</dbReference>
<dbReference type="Pfam" id="PF00067">
    <property type="entry name" value="p450"/>
    <property type="match status" value="1"/>
</dbReference>
<evidence type="ECO:0000256" key="10">
    <source>
        <dbReference type="SAM" id="Phobius"/>
    </source>
</evidence>
<dbReference type="GO" id="GO:0016705">
    <property type="term" value="F:oxidoreductase activity, acting on paired donors, with incorporation or reduction of molecular oxygen"/>
    <property type="evidence" value="ECO:0007669"/>
    <property type="project" value="InterPro"/>
</dbReference>
<dbReference type="InterPro" id="IPR002401">
    <property type="entry name" value="Cyt_P450_E_grp-I"/>
</dbReference>
<keyword evidence="4 8" id="KW-0479">Metal-binding</keyword>
<protein>
    <submittedName>
        <fullName evidence="11">Oxygenase</fullName>
    </submittedName>
</protein>
<comment type="caution">
    <text evidence="11">The sequence shown here is derived from an EMBL/GenBank/DDBJ whole genome shotgun (WGS) entry which is preliminary data.</text>
</comment>
<dbReference type="InterPro" id="IPR017972">
    <property type="entry name" value="Cyt_P450_CS"/>
</dbReference>
<keyword evidence="10" id="KW-0472">Membrane</keyword>
<feature type="binding site" description="axial binding residue" evidence="8">
    <location>
        <position position="470"/>
    </location>
    <ligand>
        <name>heme</name>
        <dbReference type="ChEBI" id="CHEBI:30413"/>
    </ligand>
    <ligandPart>
        <name>Fe</name>
        <dbReference type="ChEBI" id="CHEBI:18248"/>
    </ligandPart>
</feature>
<dbReference type="GO" id="GO:0005506">
    <property type="term" value="F:iron ion binding"/>
    <property type="evidence" value="ECO:0007669"/>
    <property type="project" value="InterPro"/>
</dbReference>